<keyword evidence="10" id="KW-0732">Signal</keyword>
<name>A0AA38XQK8_9EURO</name>
<evidence type="ECO:0000256" key="5">
    <source>
        <dbReference type="ARBA" id="ARBA00023002"/>
    </source>
</evidence>
<reference evidence="11" key="1">
    <citation type="submission" date="2022-10" db="EMBL/GenBank/DDBJ databases">
        <title>Culturing micro-colonial fungi from biological soil crusts in the Mojave desert and describing Neophaeococcomyces mojavensis, and introducing the new genera and species Taxawa tesnikishii.</title>
        <authorList>
            <person name="Kurbessoian T."/>
            <person name="Stajich J.E."/>
        </authorList>
    </citation>
    <scope>NUCLEOTIDE SEQUENCE</scope>
    <source>
        <strain evidence="11">TK_35</strain>
    </source>
</reference>
<dbReference type="PRINTS" id="PR00463">
    <property type="entry name" value="EP450I"/>
</dbReference>
<feature type="binding site" description="axial binding residue" evidence="8">
    <location>
        <position position="403"/>
    </location>
    <ligand>
        <name>heme</name>
        <dbReference type="ChEBI" id="CHEBI:30413"/>
    </ligand>
    <ligandPart>
        <name>Fe</name>
        <dbReference type="ChEBI" id="CHEBI:18248"/>
    </ligandPart>
</feature>
<dbReference type="GO" id="GO:0005506">
    <property type="term" value="F:iron ion binding"/>
    <property type="evidence" value="ECO:0007669"/>
    <property type="project" value="InterPro"/>
</dbReference>
<dbReference type="PRINTS" id="PR00385">
    <property type="entry name" value="P450"/>
</dbReference>
<evidence type="ECO:0000256" key="10">
    <source>
        <dbReference type="SAM" id="SignalP"/>
    </source>
</evidence>
<gene>
    <name evidence="11" type="ORF">H2204_013413</name>
</gene>
<dbReference type="EMBL" id="JAPDRN010000152">
    <property type="protein sequence ID" value="KAJ9617830.1"/>
    <property type="molecule type" value="Genomic_DNA"/>
</dbReference>
<keyword evidence="12" id="KW-1185">Reference proteome</keyword>
<feature type="signal peptide" evidence="10">
    <location>
        <begin position="1"/>
        <end position="23"/>
    </location>
</feature>
<comment type="cofactor">
    <cofactor evidence="1 8">
        <name>heme</name>
        <dbReference type="ChEBI" id="CHEBI:30413"/>
    </cofactor>
</comment>
<dbReference type="AlphaFoldDB" id="A0AA38XQK8"/>
<feature type="chain" id="PRO_5041255148" description="Cytochrome P450" evidence="10">
    <location>
        <begin position="24"/>
        <end position="474"/>
    </location>
</feature>
<evidence type="ECO:0000313" key="12">
    <source>
        <dbReference type="Proteomes" id="UP001172681"/>
    </source>
</evidence>
<organism evidence="11 12">
    <name type="scientific">Knufia peltigerae</name>
    <dbReference type="NCBI Taxonomy" id="1002370"/>
    <lineage>
        <taxon>Eukaryota</taxon>
        <taxon>Fungi</taxon>
        <taxon>Dikarya</taxon>
        <taxon>Ascomycota</taxon>
        <taxon>Pezizomycotina</taxon>
        <taxon>Eurotiomycetes</taxon>
        <taxon>Chaetothyriomycetidae</taxon>
        <taxon>Chaetothyriales</taxon>
        <taxon>Trichomeriaceae</taxon>
        <taxon>Knufia</taxon>
    </lineage>
</organism>
<keyword evidence="5 9" id="KW-0560">Oxidoreductase</keyword>
<evidence type="ECO:0000313" key="11">
    <source>
        <dbReference type="EMBL" id="KAJ9617830.1"/>
    </source>
</evidence>
<evidence type="ECO:0000256" key="1">
    <source>
        <dbReference type="ARBA" id="ARBA00001971"/>
    </source>
</evidence>
<dbReference type="PANTHER" id="PTHR24305">
    <property type="entry name" value="CYTOCHROME P450"/>
    <property type="match status" value="1"/>
</dbReference>
<dbReference type="InterPro" id="IPR002401">
    <property type="entry name" value="Cyt_P450_E_grp-I"/>
</dbReference>
<protein>
    <recommendedName>
        <fullName evidence="13">Cytochrome P450</fullName>
    </recommendedName>
</protein>
<dbReference type="Gene3D" id="1.10.630.10">
    <property type="entry name" value="Cytochrome P450"/>
    <property type="match status" value="1"/>
</dbReference>
<evidence type="ECO:0000256" key="8">
    <source>
        <dbReference type="PIRSR" id="PIRSR602401-1"/>
    </source>
</evidence>
<dbReference type="InterPro" id="IPR017972">
    <property type="entry name" value="Cyt_P450_CS"/>
</dbReference>
<evidence type="ECO:0000256" key="6">
    <source>
        <dbReference type="ARBA" id="ARBA00023004"/>
    </source>
</evidence>
<evidence type="ECO:0000256" key="2">
    <source>
        <dbReference type="ARBA" id="ARBA00010617"/>
    </source>
</evidence>
<dbReference type="Pfam" id="PF00067">
    <property type="entry name" value="p450"/>
    <property type="match status" value="1"/>
</dbReference>
<keyword evidence="4 8" id="KW-0479">Metal-binding</keyword>
<dbReference type="GO" id="GO:0020037">
    <property type="term" value="F:heme binding"/>
    <property type="evidence" value="ECO:0007669"/>
    <property type="project" value="InterPro"/>
</dbReference>
<keyword evidence="6 8" id="KW-0408">Iron</keyword>
<keyword evidence="7 9" id="KW-0503">Monooxygenase</keyword>
<dbReference type="PROSITE" id="PS00086">
    <property type="entry name" value="CYTOCHROME_P450"/>
    <property type="match status" value="1"/>
</dbReference>
<dbReference type="InterPro" id="IPR050121">
    <property type="entry name" value="Cytochrome_P450_monoxygenase"/>
</dbReference>
<sequence>MAVPSLLTSASAVAAAAVLYVSADAMANRRANVIKTGWTDASMRVNVGVTTHVVADRQLHAARRKLLNHAFSEGALKNLEKFVLANIREWCGYMAEPKENGEKDLQWGKERDMAQWSTNLAFDVLGDLCFGKSFNAMKQGSSYIQKLIMSSSVFQMTIAYLPIREFIFPLTKPSILFVLGNETIKQKVKYRQDIGAMVQDRFAVENSNSGKSDHDQRKDFFHYLLHAKNPETGETFKPIDLVGEAALLVAAGADTSSTAMSACFFYLVRNPRVLRKLQGEVRATFDDVEEIKWGAKLTGLPYLRGCIDEALRMSPPVPGLLDRRVLPGGMLIDGHNIPAGTVVGAPTYTVQHNEQYYPRPFEFLPERWVEGSEPSVTGFEVTPERVSMAKSAFHAFSSGPRNCVGKNMAYMEMLITMARTMWLFDIRLKEGDRSGEGGPELGPGRERAGEYQLTDWFISERHGPVLEFKKREVF</sequence>
<dbReference type="InterPro" id="IPR001128">
    <property type="entry name" value="Cyt_P450"/>
</dbReference>
<dbReference type="PANTHER" id="PTHR24305:SF237">
    <property type="entry name" value="CYTOCHROME P450 MONOOXYGENASE ATNE-RELATED"/>
    <property type="match status" value="1"/>
</dbReference>
<comment type="caution">
    <text evidence="11">The sequence shown here is derived from an EMBL/GenBank/DDBJ whole genome shotgun (WGS) entry which is preliminary data.</text>
</comment>
<dbReference type="CDD" id="cd11061">
    <property type="entry name" value="CYP67-like"/>
    <property type="match status" value="1"/>
</dbReference>
<accession>A0AA38XQK8</accession>
<keyword evidence="3 8" id="KW-0349">Heme</keyword>
<dbReference type="GO" id="GO:0004497">
    <property type="term" value="F:monooxygenase activity"/>
    <property type="evidence" value="ECO:0007669"/>
    <property type="project" value="UniProtKB-KW"/>
</dbReference>
<proteinExistence type="inferred from homology"/>
<dbReference type="InterPro" id="IPR036396">
    <property type="entry name" value="Cyt_P450_sf"/>
</dbReference>
<evidence type="ECO:0000256" key="7">
    <source>
        <dbReference type="ARBA" id="ARBA00023033"/>
    </source>
</evidence>
<dbReference type="SUPFAM" id="SSF48264">
    <property type="entry name" value="Cytochrome P450"/>
    <property type="match status" value="1"/>
</dbReference>
<evidence type="ECO:0000256" key="3">
    <source>
        <dbReference type="ARBA" id="ARBA00022617"/>
    </source>
</evidence>
<comment type="similarity">
    <text evidence="2 9">Belongs to the cytochrome P450 family.</text>
</comment>
<evidence type="ECO:0008006" key="13">
    <source>
        <dbReference type="Google" id="ProtNLM"/>
    </source>
</evidence>
<evidence type="ECO:0000256" key="4">
    <source>
        <dbReference type="ARBA" id="ARBA00022723"/>
    </source>
</evidence>
<evidence type="ECO:0000256" key="9">
    <source>
        <dbReference type="RuleBase" id="RU000461"/>
    </source>
</evidence>
<dbReference type="Proteomes" id="UP001172681">
    <property type="component" value="Unassembled WGS sequence"/>
</dbReference>
<dbReference type="GO" id="GO:0016705">
    <property type="term" value="F:oxidoreductase activity, acting on paired donors, with incorporation or reduction of molecular oxygen"/>
    <property type="evidence" value="ECO:0007669"/>
    <property type="project" value="InterPro"/>
</dbReference>